<reference evidence="2 3" key="1">
    <citation type="submission" date="2018-08" db="EMBL/GenBank/DDBJ databases">
        <title>Comparative analysis of Burkholderia isolates from Puerto Rico.</title>
        <authorList>
            <person name="Hall C."/>
            <person name="Sahl J."/>
            <person name="Wagner D."/>
        </authorList>
    </citation>
    <scope>NUCLEOTIDE SEQUENCE [LARGE SCALE GENOMIC DNA]</scope>
    <source>
        <strain evidence="2 3">Bp9025</strain>
    </source>
</reference>
<keyword evidence="1" id="KW-1133">Transmembrane helix</keyword>
<protein>
    <submittedName>
        <fullName evidence="2">Uncharacterized protein</fullName>
    </submittedName>
</protein>
<name>A0A3N8NZE7_9BURK</name>
<organism evidence="2 3">
    <name type="scientific">Burkholderia contaminans</name>
    <dbReference type="NCBI Taxonomy" id="488447"/>
    <lineage>
        <taxon>Bacteria</taxon>
        <taxon>Pseudomonadati</taxon>
        <taxon>Pseudomonadota</taxon>
        <taxon>Betaproteobacteria</taxon>
        <taxon>Burkholderiales</taxon>
        <taxon>Burkholderiaceae</taxon>
        <taxon>Burkholderia</taxon>
        <taxon>Burkholderia cepacia complex</taxon>
    </lineage>
</organism>
<gene>
    <name evidence="2" type="ORF">DF051_36995</name>
</gene>
<keyword evidence="1" id="KW-0472">Membrane</keyword>
<sequence length="120" mass="13052">MQHQPLENGLTESTARKAYAVQSITALIAAAMLLADITLGIQEVLNNHYAGLLARVGAGLVFGAVWWSSSFRANLMRRRATTARPVDLLLRPSTWLPNPFGFTPAALGDERVQLLPPSNK</sequence>
<proteinExistence type="predicted"/>
<dbReference type="EMBL" id="QTQV01000039">
    <property type="protein sequence ID" value="RQT04360.1"/>
    <property type="molecule type" value="Genomic_DNA"/>
</dbReference>
<evidence type="ECO:0000313" key="3">
    <source>
        <dbReference type="Proteomes" id="UP000277921"/>
    </source>
</evidence>
<comment type="caution">
    <text evidence="2">The sequence shown here is derived from an EMBL/GenBank/DDBJ whole genome shotgun (WGS) entry which is preliminary data.</text>
</comment>
<dbReference type="AlphaFoldDB" id="A0A3N8NZE7"/>
<dbReference type="RefSeq" id="WP_124585506.1">
    <property type="nucleotide sequence ID" value="NZ_QTQV01000039.1"/>
</dbReference>
<evidence type="ECO:0000313" key="2">
    <source>
        <dbReference type="EMBL" id="RQT04360.1"/>
    </source>
</evidence>
<feature type="transmembrane region" description="Helical" evidence="1">
    <location>
        <begin position="20"/>
        <end position="42"/>
    </location>
</feature>
<accession>A0A3N8NZE7</accession>
<dbReference type="Proteomes" id="UP000277921">
    <property type="component" value="Unassembled WGS sequence"/>
</dbReference>
<evidence type="ECO:0000256" key="1">
    <source>
        <dbReference type="SAM" id="Phobius"/>
    </source>
</evidence>
<keyword evidence="1" id="KW-0812">Transmembrane</keyword>
<feature type="transmembrane region" description="Helical" evidence="1">
    <location>
        <begin position="48"/>
        <end position="69"/>
    </location>
</feature>